<dbReference type="PROSITE" id="PS51419">
    <property type="entry name" value="RAB"/>
    <property type="match status" value="1"/>
</dbReference>
<dbReference type="SMART" id="SM00174">
    <property type="entry name" value="RHO"/>
    <property type="match status" value="1"/>
</dbReference>
<proteinExistence type="predicted"/>
<dbReference type="InterPro" id="IPR027417">
    <property type="entry name" value="P-loop_NTPase"/>
</dbReference>
<evidence type="ECO:0000256" key="2">
    <source>
        <dbReference type="ARBA" id="ARBA00023134"/>
    </source>
</evidence>
<dbReference type="NCBIfam" id="TIGR00231">
    <property type="entry name" value="small_GTP"/>
    <property type="match status" value="1"/>
</dbReference>
<dbReference type="PROSITE" id="PS51421">
    <property type="entry name" value="RAS"/>
    <property type="match status" value="1"/>
</dbReference>
<dbReference type="Proteomes" id="UP001141327">
    <property type="component" value="Unassembled WGS sequence"/>
</dbReference>
<dbReference type="SMART" id="SM00173">
    <property type="entry name" value="RAS"/>
    <property type="match status" value="1"/>
</dbReference>
<evidence type="ECO:0000313" key="3">
    <source>
        <dbReference type="EMBL" id="KAJ4461785.1"/>
    </source>
</evidence>
<dbReference type="EMBL" id="JAPMOS010000006">
    <property type="protein sequence ID" value="KAJ4461785.1"/>
    <property type="molecule type" value="Genomic_DNA"/>
</dbReference>
<gene>
    <name evidence="3" type="ORF">PAPYR_1929</name>
</gene>
<comment type="caution">
    <text evidence="3">The sequence shown here is derived from an EMBL/GenBank/DDBJ whole genome shotgun (WGS) entry which is preliminary data.</text>
</comment>
<dbReference type="Gene3D" id="3.40.50.300">
    <property type="entry name" value="P-loop containing nucleotide triphosphate hydrolases"/>
    <property type="match status" value="1"/>
</dbReference>
<sequence>MQHLKFVVVGDGAVGKTCLLYVFANNIFPEDHVPTVFDDYSANCVLDEHAYSLGLWDTAGQDEYNKMRPFSYNQTHVFLACFSCADKNTLENVKMKWIPEVRAHVQDPLIMMVGTKCDLRSPTDPNACTDEHIERVKKETKSCEVVLCSAKTHLRIDEVFHTAIRVHLRGREYYLKPDKKGCCTIL</sequence>
<dbReference type="PROSITE" id="PS51420">
    <property type="entry name" value="RHO"/>
    <property type="match status" value="1"/>
</dbReference>
<dbReference type="PRINTS" id="PR00449">
    <property type="entry name" value="RASTRNSFRMNG"/>
</dbReference>
<dbReference type="PANTHER" id="PTHR24072">
    <property type="entry name" value="RHO FAMILY GTPASE"/>
    <property type="match status" value="1"/>
</dbReference>
<reference evidence="3" key="1">
    <citation type="journal article" date="2022" name="bioRxiv">
        <title>Genomics of Preaxostyla Flagellates Illuminates Evolutionary Transitions and the Path Towards Mitochondrial Loss.</title>
        <authorList>
            <person name="Novak L.V.F."/>
            <person name="Treitli S.C."/>
            <person name="Pyrih J."/>
            <person name="Halakuc P."/>
            <person name="Pipaliya S.V."/>
            <person name="Vacek V."/>
            <person name="Brzon O."/>
            <person name="Soukal P."/>
            <person name="Eme L."/>
            <person name="Dacks J.B."/>
            <person name="Karnkowska A."/>
            <person name="Elias M."/>
            <person name="Hampl V."/>
        </authorList>
    </citation>
    <scope>NUCLEOTIDE SEQUENCE</scope>
    <source>
        <strain evidence="3">RCP-MX</strain>
    </source>
</reference>
<evidence type="ECO:0000256" key="1">
    <source>
        <dbReference type="ARBA" id="ARBA00022741"/>
    </source>
</evidence>
<dbReference type="CDD" id="cd00157">
    <property type="entry name" value="Rho"/>
    <property type="match status" value="1"/>
</dbReference>
<keyword evidence="2" id="KW-0342">GTP-binding</keyword>
<keyword evidence="1" id="KW-0547">Nucleotide-binding</keyword>
<protein>
    <submittedName>
        <fullName evidence="3">Rho family small GTPase</fullName>
    </submittedName>
</protein>
<dbReference type="SUPFAM" id="SSF52540">
    <property type="entry name" value="P-loop containing nucleoside triphosphate hydrolases"/>
    <property type="match status" value="1"/>
</dbReference>
<accession>A0ABQ8URM4</accession>
<keyword evidence="4" id="KW-1185">Reference proteome</keyword>
<organism evidence="3 4">
    <name type="scientific">Paratrimastix pyriformis</name>
    <dbReference type="NCBI Taxonomy" id="342808"/>
    <lineage>
        <taxon>Eukaryota</taxon>
        <taxon>Metamonada</taxon>
        <taxon>Preaxostyla</taxon>
        <taxon>Paratrimastigidae</taxon>
        <taxon>Paratrimastix</taxon>
    </lineage>
</organism>
<dbReference type="Pfam" id="PF00071">
    <property type="entry name" value="Ras"/>
    <property type="match status" value="1"/>
</dbReference>
<dbReference type="SMART" id="SM00175">
    <property type="entry name" value="RAB"/>
    <property type="match status" value="1"/>
</dbReference>
<name>A0ABQ8URM4_9EUKA</name>
<dbReference type="InterPro" id="IPR003578">
    <property type="entry name" value="Small_GTPase_Rho"/>
</dbReference>
<evidence type="ECO:0000313" key="4">
    <source>
        <dbReference type="Proteomes" id="UP001141327"/>
    </source>
</evidence>
<dbReference type="InterPro" id="IPR005225">
    <property type="entry name" value="Small_GTP-bd"/>
</dbReference>
<dbReference type="InterPro" id="IPR001806">
    <property type="entry name" value="Small_GTPase"/>
</dbReference>